<dbReference type="SUPFAM" id="SSF53223">
    <property type="entry name" value="Aminoacid dehydrogenase-like, N-terminal domain"/>
    <property type="match status" value="1"/>
</dbReference>
<evidence type="ECO:0000256" key="4">
    <source>
        <dbReference type="ARBA" id="ARBA00023002"/>
    </source>
</evidence>
<comment type="catalytic activity">
    <reaction evidence="6">
        <text>shikimate + NADP(+) = 3-dehydroshikimate + NADPH + H(+)</text>
        <dbReference type="Rhea" id="RHEA:17737"/>
        <dbReference type="ChEBI" id="CHEBI:15378"/>
        <dbReference type="ChEBI" id="CHEBI:16630"/>
        <dbReference type="ChEBI" id="CHEBI:36208"/>
        <dbReference type="ChEBI" id="CHEBI:57783"/>
        <dbReference type="ChEBI" id="CHEBI:58349"/>
        <dbReference type="EC" id="1.1.1.25"/>
    </reaction>
</comment>
<dbReference type="EMBL" id="VOAH01000001">
    <property type="protein sequence ID" value="TVP41645.1"/>
    <property type="molecule type" value="Genomic_DNA"/>
</dbReference>
<evidence type="ECO:0000259" key="8">
    <source>
        <dbReference type="Pfam" id="PF18317"/>
    </source>
</evidence>
<comment type="caution">
    <text evidence="6">Lacks conserved residue(s) required for the propagation of feature annotation.</text>
</comment>
<comment type="similarity">
    <text evidence="6">Belongs to the shikimate dehydrogenase family.</text>
</comment>
<feature type="binding site" evidence="6">
    <location>
        <position position="119"/>
    </location>
    <ligand>
        <name>shikimate</name>
        <dbReference type="ChEBI" id="CHEBI:36208"/>
    </ligand>
</feature>
<dbReference type="EC" id="1.1.1.25" evidence="1 6"/>
<accession>A0A557SYG4</accession>
<protein>
    <recommendedName>
        <fullName evidence="1 6">Shikimate dehydrogenase (NADP(+))</fullName>
        <shortName evidence="6">SDH</shortName>
        <ecNumber evidence="1 6">1.1.1.25</ecNumber>
    </recommendedName>
</protein>
<dbReference type="Proteomes" id="UP000315289">
    <property type="component" value="Unassembled WGS sequence"/>
</dbReference>
<gene>
    <name evidence="6 9" type="primary">aroE</name>
    <name evidence="9" type="ORF">NARC_10051</name>
</gene>
<keyword evidence="10" id="KW-1185">Reference proteome</keyword>
<feature type="domain" description="SDH C-terminal" evidence="8">
    <location>
        <begin position="261"/>
        <end position="291"/>
    </location>
</feature>
<feature type="binding site" evidence="6">
    <location>
        <position position="261"/>
    </location>
    <ligand>
        <name>NADP(+)</name>
        <dbReference type="ChEBI" id="CHEBI:58349"/>
    </ligand>
</feature>
<feature type="binding site" evidence="6">
    <location>
        <begin position="32"/>
        <end position="34"/>
    </location>
    <ligand>
        <name>shikimate</name>
        <dbReference type="ChEBI" id="CHEBI:36208"/>
    </ligand>
</feature>
<comment type="pathway">
    <text evidence="6">Metabolic intermediate biosynthesis; chorismate biosynthesis; chorismate from D-erythrose 4-phosphate and phosphoenolpyruvate: step 4/7.</text>
</comment>
<evidence type="ECO:0000259" key="7">
    <source>
        <dbReference type="Pfam" id="PF08501"/>
    </source>
</evidence>
<dbReference type="NCBIfam" id="TIGR00507">
    <property type="entry name" value="aroE"/>
    <property type="match status" value="1"/>
</dbReference>
<dbReference type="GO" id="GO:0009423">
    <property type="term" value="P:chorismate biosynthetic process"/>
    <property type="evidence" value="ECO:0007669"/>
    <property type="project" value="UniProtKB-UniRule"/>
</dbReference>
<keyword evidence="2 6" id="KW-0028">Amino-acid biosynthesis</keyword>
<dbReference type="CDD" id="cd01065">
    <property type="entry name" value="NAD_bind_Shikimate_DH"/>
    <property type="match status" value="1"/>
</dbReference>
<dbReference type="GO" id="GO:0019632">
    <property type="term" value="P:shikimate metabolic process"/>
    <property type="evidence" value="ECO:0007669"/>
    <property type="project" value="InterPro"/>
</dbReference>
<feature type="active site" description="Proton acceptor" evidence="6">
    <location>
        <position position="83"/>
    </location>
</feature>
<feature type="binding site" evidence="6">
    <location>
        <position position="238"/>
    </location>
    <ligand>
        <name>NADP(+)</name>
        <dbReference type="ChEBI" id="CHEBI:58349"/>
    </ligand>
</feature>
<dbReference type="InterPro" id="IPR041121">
    <property type="entry name" value="SDH_C"/>
</dbReference>
<keyword evidence="4 6" id="KW-0560">Oxidoreductase</keyword>
<name>A0A557SYG4_9ARCH</name>
<feature type="binding site" evidence="6">
    <location>
        <begin position="143"/>
        <end position="147"/>
    </location>
    <ligand>
        <name>NADP(+)</name>
        <dbReference type="ChEBI" id="CHEBI:58349"/>
    </ligand>
</feature>
<dbReference type="Gene3D" id="3.40.50.10860">
    <property type="entry name" value="Leucine Dehydrogenase, chain A, domain 1"/>
    <property type="match status" value="1"/>
</dbReference>
<comment type="caution">
    <text evidence="9">The sequence shown here is derived from an EMBL/GenBank/DDBJ whole genome shotgun (WGS) entry which is preliminary data.</text>
</comment>
<keyword evidence="5 6" id="KW-0057">Aromatic amino acid biosynthesis</keyword>
<dbReference type="HAMAP" id="MF_00222">
    <property type="entry name" value="Shikimate_DH_AroE"/>
    <property type="match status" value="1"/>
</dbReference>
<dbReference type="PANTHER" id="PTHR21089">
    <property type="entry name" value="SHIKIMATE DEHYDROGENASE"/>
    <property type="match status" value="1"/>
</dbReference>
<dbReference type="SUPFAM" id="SSF51735">
    <property type="entry name" value="NAD(P)-binding Rossmann-fold domains"/>
    <property type="match status" value="1"/>
</dbReference>
<reference evidence="9 10" key="1">
    <citation type="journal article" date="2019" name="Front. Microbiol.">
        <title>Ammonia Oxidation by the Arctic Terrestrial Thaumarchaeote Candidatus Nitrosocosmicus arcticus Is Stimulated by Increasing Temperatures.</title>
        <authorList>
            <person name="Alves R.J.E."/>
            <person name="Kerou M."/>
            <person name="Zappe A."/>
            <person name="Bittner R."/>
            <person name="Abby S.S."/>
            <person name="Schmidt H.A."/>
            <person name="Pfeifer K."/>
            <person name="Schleper C."/>
        </authorList>
    </citation>
    <scope>NUCLEOTIDE SEQUENCE [LARGE SCALE GENOMIC DNA]</scope>
    <source>
        <strain evidence="9 10">Kfb</strain>
    </source>
</reference>
<dbReference type="GO" id="GO:0050661">
    <property type="term" value="F:NADP binding"/>
    <property type="evidence" value="ECO:0007669"/>
    <property type="project" value="InterPro"/>
</dbReference>
<dbReference type="RefSeq" id="WP_144728247.1">
    <property type="nucleotide sequence ID" value="NZ_ML675578.1"/>
</dbReference>
<evidence type="ECO:0000256" key="6">
    <source>
        <dbReference type="HAMAP-Rule" id="MF_00222"/>
    </source>
</evidence>
<dbReference type="InterPro" id="IPR013708">
    <property type="entry name" value="Shikimate_DH-bd_N"/>
</dbReference>
<evidence type="ECO:0000256" key="1">
    <source>
        <dbReference type="ARBA" id="ARBA00012962"/>
    </source>
</evidence>
<evidence type="ECO:0000256" key="5">
    <source>
        <dbReference type="ARBA" id="ARBA00023141"/>
    </source>
</evidence>
<comment type="subunit">
    <text evidence="6">Homodimer.</text>
</comment>
<dbReference type="GO" id="GO:0009073">
    <property type="term" value="P:aromatic amino acid family biosynthetic process"/>
    <property type="evidence" value="ECO:0007669"/>
    <property type="project" value="UniProtKB-KW"/>
</dbReference>
<dbReference type="PANTHER" id="PTHR21089:SF1">
    <property type="entry name" value="BIFUNCTIONAL 3-DEHYDROQUINATE DEHYDRATASE_SHIKIMATE DEHYDROGENASE, CHLOROPLASTIC"/>
    <property type="match status" value="1"/>
</dbReference>
<dbReference type="Pfam" id="PF18317">
    <property type="entry name" value="SDH_C"/>
    <property type="match status" value="1"/>
</dbReference>
<feature type="domain" description="Shikimate dehydrogenase substrate binding N-terminal" evidence="7">
    <location>
        <begin position="24"/>
        <end position="106"/>
    </location>
</feature>
<dbReference type="InterPro" id="IPR046346">
    <property type="entry name" value="Aminoacid_DH-like_N_sf"/>
</dbReference>
<feature type="binding site" evidence="6">
    <location>
        <position position="240"/>
    </location>
    <ligand>
        <name>shikimate</name>
        <dbReference type="ChEBI" id="CHEBI:36208"/>
    </ligand>
</feature>
<comment type="function">
    <text evidence="6">Involved in the biosynthesis of the chorismate, which leads to the biosynthesis of aromatic amino acids. Catalyzes the reversible NADPH linked reduction of 3-dehydroshikimate (DHSA) to yield shikimate (SA).</text>
</comment>
<dbReference type="InterPro" id="IPR022893">
    <property type="entry name" value="Shikimate_DH_fam"/>
</dbReference>
<evidence type="ECO:0000313" key="10">
    <source>
        <dbReference type="Proteomes" id="UP000315289"/>
    </source>
</evidence>
<feature type="binding site" evidence="6">
    <location>
        <position position="104"/>
    </location>
    <ligand>
        <name>shikimate</name>
        <dbReference type="ChEBI" id="CHEBI:36208"/>
    </ligand>
</feature>
<dbReference type="Gene3D" id="3.40.50.720">
    <property type="entry name" value="NAD(P)-binding Rossmann-like Domain"/>
    <property type="match status" value="1"/>
</dbReference>
<organism evidence="9 10">
    <name type="scientific">Candidatus Nitrosocosmicus arcticus</name>
    <dbReference type="NCBI Taxonomy" id="2035267"/>
    <lineage>
        <taxon>Archaea</taxon>
        <taxon>Nitrososphaerota</taxon>
        <taxon>Nitrososphaeria</taxon>
        <taxon>Nitrososphaerales</taxon>
        <taxon>Nitrososphaeraceae</taxon>
        <taxon>Candidatus Nitrosocosmicus</taxon>
    </lineage>
</organism>
<dbReference type="AlphaFoldDB" id="A0A557SYG4"/>
<dbReference type="UniPathway" id="UPA00053">
    <property type="reaction ID" value="UER00087"/>
</dbReference>
<dbReference type="OrthoDB" id="8744at2157"/>
<feature type="binding site" evidence="6">
    <location>
        <position position="95"/>
    </location>
    <ligand>
        <name>NADP(+)</name>
        <dbReference type="ChEBI" id="CHEBI:58349"/>
    </ligand>
</feature>
<evidence type="ECO:0000256" key="3">
    <source>
        <dbReference type="ARBA" id="ARBA00022857"/>
    </source>
</evidence>
<dbReference type="GO" id="GO:0008652">
    <property type="term" value="P:amino acid biosynthetic process"/>
    <property type="evidence" value="ECO:0007669"/>
    <property type="project" value="UniProtKB-KW"/>
</dbReference>
<proteinExistence type="inferred from homology"/>
<dbReference type="InterPro" id="IPR011342">
    <property type="entry name" value="Shikimate_DH"/>
</dbReference>
<evidence type="ECO:0000256" key="2">
    <source>
        <dbReference type="ARBA" id="ARBA00022605"/>
    </source>
</evidence>
<dbReference type="Pfam" id="PF08501">
    <property type="entry name" value="Shikimate_dh_N"/>
    <property type="match status" value="1"/>
</dbReference>
<evidence type="ECO:0000313" key="9">
    <source>
        <dbReference type="EMBL" id="TVP41645.1"/>
    </source>
</evidence>
<keyword evidence="3 6" id="KW-0521">NADP</keyword>
<dbReference type="InterPro" id="IPR036291">
    <property type="entry name" value="NAD(P)-bd_dom_sf"/>
</dbReference>
<feature type="binding site" evidence="6">
    <location>
        <position position="268"/>
    </location>
    <ligand>
        <name>shikimate</name>
        <dbReference type="ChEBI" id="CHEBI:36208"/>
    </ligand>
</feature>
<feature type="binding site" evidence="6">
    <location>
        <position position="79"/>
    </location>
    <ligand>
        <name>shikimate</name>
        <dbReference type="ChEBI" id="CHEBI:36208"/>
    </ligand>
</feature>
<sequence>MSNVNVDVSNQQVAADKSSKTFCIIGDPVEHSLSPLMHNAAFKYLNLNYSYIAFKVKVNELKESVESLHDINIAGFNVTIPHKVEMTYYVDRLSDEATLAGSVNTVKNEDGIFVGYNTDIYGLMAPIEERISNFEGMEILILGAGGSSRAALVGLSKKKGIKTIFMVNRDQQKLSKVIELGTSLGLNCNPIDYLDQKKLSQISSQSKLIINTTSVGLKNETSLLRDDSMGKESIVFDIIYKPIMTDLLECAKRAHAKLIFGYEMLLNQGYKSFEIWTGMNAPRKVMRKALLGIFGEPN</sequence>
<dbReference type="GO" id="GO:0004764">
    <property type="term" value="F:shikimate 3-dehydrogenase (NADP+) activity"/>
    <property type="evidence" value="ECO:0007669"/>
    <property type="project" value="UniProtKB-UniRule"/>
</dbReference>